<accession>A0A428S4U3</accession>
<dbReference type="Proteomes" id="UP000288429">
    <property type="component" value="Unassembled WGS sequence"/>
</dbReference>
<keyword evidence="3" id="KW-1185">Reference proteome</keyword>
<organism evidence="2 3">
    <name type="scientific">Fusarium ambrosium</name>
    <dbReference type="NCBI Taxonomy" id="131363"/>
    <lineage>
        <taxon>Eukaryota</taxon>
        <taxon>Fungi</taxon>
        <taxon>Dikarya</taxon>
        <taxon>Ascomycota</taxon>
        <taxon>Pezizomycotina</taxon>
        <taxon>Sordariomycetes</taxon>
        <taxon>Hypocreomycetidae</taxon>
        <taxon>Hypocreales</taxon>
        <taxon>Nectriaceae</taxon>
        <taxon>Fusarium</taxon>
        <taxon>Fusarium solani species complex</taxon>
    </lineage>
</organism>
<protein>
    <submittedName>
        <fullName evidence="2">Uncharacterized protein</fullName>
    </submittedName>
</protein>
<gene>
    <name evidence="2" type="ORF">CDV31_016649</name>
</gene>
<name>A0A428S4U3_9HYPO</name>
<proteinExistence type="predicted"/>
<sequence>MQAEVGSRRGQGGPFWGQRSLADPTPIVSRANLGGSSARAVMKIRFVGAKKQDRATVRQRLLQANRTRNYRNRQKARKDAATASRQVEPPSDAVEPVAENGLLELENSPSPDTEEFGENDVSACEICPISSQEVDEPTITTIEPDPYYEEEAVELYSAEEHEDQRQPQSPRIHTEERADLANDNANTDVEYTTQKFIQQLLAGIYGCSAQSHRESLTAHIEAEGPDNHHGLNRLVPHNVPHTLDKQHILAPEIYGEAMGLTPDQWQELFTGSATQDFDGKPKQACLHVERPPQTPPVISFDVDSFLGFVDSLAVAIHGIRFYSAPQYHQNIQTDVHLTFDRVAPNTERPRLLPSRLKDVPHFTFAKVEGADFITLHLSRGGLMTYSIPPFAKFMVWIDFNICRQVIAMP</sequence>
<reference evidence="2 3" key="1">
    <citation type="submission" date="2017-06" db="EMBL/GenBank/DDBJ databases">
        <title>Cmopartive genomic analysis of Ambrosia Fusariam Clade fungi.</title>
        <authorList>
            <person name="Stajich J.E."/>
            <person name="Carrillo J."/>
            <person name="Kijimoto T."/>
            <person name="Eskalen A."/>
            <person name="O'Donnell K."/>
            <person name="Kasson M."/>
        </authorList>
    </citation>
    <scope>NUCLEOTIDE SEQUENCE [LARGE SCALE GENOMIC DNA]</scope>
    <source>
        <strain evidence="2 3">NRRL 20438</strain>
    </source>
</reference>
<dbReference type="AlphaFoldDB" id="A0A428S4U3"/>
<feature type="region of interest" description="Disordered" evidence="1">
    <location>
        <begin position="65"/>
        <end position="94"/>
    </location>
</feature>
<evidence type="ECO:0000256" key="1">
    <source>
        <dbReference type="SAM" id="MobiDB-lite"/>
    </source>
</evidence>
<comment type="caution">
    <text evidence="2">The sequence shown here is derived from an EMBL/GenBank/DDBJ whole genome shotgun (WGS) entry which is preliminary data.</text>
</comment>
<dbReference type="EMBL" id="NIZV01000588">
    <property type="protein sequence ID" value="RSL84852.1"/>
    <property type="molecule type" value="Genomic_DNA"/>
</dbReference>
<evidence type="ECO:0000313" key="3">
    <source>
        <dbReference type="Proteomes" id="UP000288429"/>
    </source>
</evidence>
<feature type="region of interest" description="Disordered" evidence="1">
    <location>
        <begin position="1"/>
        <end position="25"/>
    </location>
</feature>
<evidence type="ECO:0000313" key="2">
    <source>
        <dbReference type="EMBL" id="RSL84852.1"/>
    </source>
</evidence>